<dbReference type="CDD" id="cd02440">
    <property type="entry name" value="AdoMet_MTases"/>
    <property type="match status" value="1"/>
</dbReference>
<dbReference type="GO" id="GO:0008168">
    <property type="term" value="F:methyltransferase activity"/>
    <property type="evidence" value="ECO:0007669"/>
    <property type="project" value="UniProtKB-KW"/>
</dbReference>
<dbReference type="Gene3D" id="3.40.50.150">
    <property type="entry name" value="Vaccinia Virus protein VP39"/>
    <property type="match status" value="1"/>
</dbReference>
<organism evidence="2 3">
    <name type="scientific">Sphingomonas bisphenolicum</name>
    <dbReference type="NCBI Taxonomy" id="296544"/>
    <lineage>
        <taxon>Bacteria</taxon>
        <taxon>Pseudomonadati</taxon>
        <taxon>Pseudomonadota</taxon>
        <taxon>Alphaproteobacteria</taxon>
        <taxon>Sphingomonadales</taxon>
        <taxon>Sphingomonadaceae</taxon>
        <taxon>Sphingomonas</taxon>
    </lineage>
</organism>
<accession>A0ABN5WID1</accession>
<dbReference type="InterPro" id="IPR041698">
    <property type="entry name" value="Methyltransf_25"/>
</dbReference>
<protein>
    <submittedName>
        <fullName evidence="2">Methyltransferase</fullName>
    </submittedName>
</protein>
<sequence length="230" mass="24607">MTGADHIVEAFSSPEAVANYAHHPRLFLPGLEAVHRMTGALIAERAPENARILVLGAGGGLELKALADAYPGWTFVGVDPSAPMLALAESTLGLAMDRVELVTGYIDDAPAGPFDAATCLLTLHFLDAAERRRTNAEVHRRLRPGAPYVTVHCSFDQSPVGRALWLDRFAAQAVAAGADPDLAAYAREAVAQNSNLFDPETDERLLGEAGFADTSLFFTALTWRGWVSHA</sequence>
<reference evidence="2" key="1">
    <citation type="submission" date="2018-07" db="EMBL/GenBank/DDBJ databases">
        <title>Complete genome sequence of Sphingomonas bisphenolicum strain AO1, a bisphenol A degradative bacterium isolated from Japanese farm field.</title>
        <authorList>
            <person name="Murakami M."/>
            <person name="Koh M."/>
            <person name="Koba S."/>
            <person name="Matsumura Y."/>
        </authorList>
    </citation>
    <scope>NUCLEOTIDE SEQUENCE</scope>
    <source>
        <strain evidence="2">AO1</strain>
    </source>
</reference>
<feature type="domain" description="Methyltransferase" evidence="1">
    <location>
        <begin position="52"/>
        <end position="145"/>
    </location>
</feature>
<keyword evidence="3" id="KW-1185">Reference proteome</keyword>
<dbReference type="EMBL" id="AP018818">
    <property type="protein sequence ID" value="BBF71978.1"/>
    <property type="molecule type" value="Genomic_DNA"/>
</dbReference>
<dbReference type="Pfam" id="PF13649">
    <property type="entry name" value="Methyltransf_25"/>
    <property type="match status" value="1"/>
</dbReference>
<keyword evidence="2" id="KW-0808">Transferase</keyword>
<keyword evidence="2" id="KW-0489">Methyltransferase</keyword>
<evidence type="ECO:0000259" key="1">
    <source>
        <dbReference type="Pfam" id="PF13649"/>
    </source>
</evidence>
<name>A0ABN5WID1_9SPHN</name>
<gene>
    <name evidence="2" type="ORF">SBA_ch2_5110</name>
</gene>
<dbReference type="GO" id="GO:0032259">
    <property type="term" value="P:methylation"/>
    <property type="evidence" value="ECO:0007669"/>
    <property type="project" value="UniProtKB-KW"/>
</dbReference>
<dbReference type="InterPro" id="IPR029063">
    <property type="entry name" value="SAM-dependent_MTases_sf"/>
</dbReference>
<dbReference type="RefSeq" id="WP_261936878.1">
    <property type="nucleotide sequence ID" value="NZ_AP018818.1"/>
</dbReference>
<dbReference type="SUPFAM" id="SSF53335">
    <property type="entry name" value="S-adenosyl-L-methionine-dependent methyltransferases"/>
    <property type="match status" value="1"/>
</dbReference>
<evidence type="ECO:0000313" key="2">
    <source>
        <dbReference type="EMBL" id="BBF71978.1"/>
    </source>
</evidence>
<proteinExistence type="predicted"/>
<evidence type="ECO:0000313" key="3">
    <source>
        <dbReference type="Proteomes" id="UP001059971"/>
    </source>
</evidence>
<dbReference type="Proteomes" id="UP001059971">
    <property type="component" value="Chromosome 2"/>
</dbReference>